<protein>
    <submittedName>
        <fullName evidence="2">Uncharacterized protein</fullName>
    </submittedName>
</protein>
<evidence type="ECO:0000313" key="2">
    <source>
        <dbReference type="EMBL" id="GIY45651.1"/>
    </source>
</evidence>
<reference evidence="2 3" key="1">
    <citation type="submission" date="2021-06" db="EMBL/GenBank/DDBJ databases">
        <title>Caerostris extrusa draft genome.</title>
        <authorList>
            <person name="Kono N."/>
            <person name="Arakawa K."/>
        </authorList>
    </citation>
    <scope>NUCLEOTIDE SEQUENCE [LARGE SCALE GENOMIC DNA]</scope>
</reference>
<organism evidence="2 3">
    <name type="scientific">Caerostris extrusa</name>
    <name type="common">Bark spider</name>
    <name type="synonym">Caerostris bankana</name>
    <dbReference type="NCBI Taxonomy" id="172846"/>
    <lineage>
        <taxon>Eukaryota</taxon>
        <taxon>Metazoa</taxon>
        <taxon>Ecdysozoa</taxon>
        <taxon>Arthropoda</taxon>
        <taxon>Chelicerata</taxon>
        <taxon>Arachnida</taxon>
        <taxon>Araneae</taxon>
        <taxon>Araneomorphae</taxon>
        <taxon>Entelegynae</taxon>
        <taxon>Araneoidea</taxon>
        <taxon>Araneidae</taxon>
        <taxon>Caerostris</taxon>
    </lineage>
</organism>
<gene>
    <name evidence="2" type="ORF">CEXT_279671</name>
</gene>
<sequence length="84" mass="9933">MQRKKKATVMERKGINEEKAQGREKEEEIRHRDKALFQGIPWQREKRELIALACSACAVESAPQERRGWCFQTENRHGNVRGRR</sequence>
<dbReference type="EMBL" id="BPLR01011298">
    <property type="protein sequence ID" value="GIY45651.1"/>
    <property type="molecule type" value="Genomic_DNA"/>
</dbReference>
<name>A0AAV4TJL1_CAEEX</name>
<evidence type="ECO:0000256" key="1">
    <source>
        <dbReference type="SAM" id="MobiDB-lite"/>
    </source>
</evidence>
<comment type="caution">
    <text evidence="2">The sequence shown here is derived from an EMBL/GenBank/DDBJ whole genome shotgun (WGS) entry which is preliminary data.</text>
</comment>
<keyword evidence="3" id="KW-1185">Reference proteome</keyword>
<accession>A0AAV4TJL1</accession>
<evidence type="ECO:0000313" key="3">
    <source>
        <dbReference type="Proteomes" id="UP001054945"/>
    </source>
</evidence>
<feature type="compositionally biased region" description="Basic and acidic residues" evidence="1">
    <location>
        <begin position="8"/>
        <end position="30"/>
    </location>
</feature>
<dbReference type="AlphaFoldDB" id="A0AAV4TJL1"/>
<feature type="region of interest" description="Disordered" evidence="1">
    <location>
        <begin position="1"/>
        <end position="30"/>
    </location>
</feature>
<dbReference type="Proteomes" id="UP001054945">
    <property type="component" value="Unassembled WGS sequence"/>
</dbReference>
<proteinExistence type="predicted"/>